<feature type="compositionally biased region" description="Low complexity" evidence="1">
    <location>
        <begin position="179"/>
        <end position="194"/>
    </location>
</feature>
<keyword evidence="3" id="KW-1185">Reference proteome</keyword>
<organism evidence="2 3">
    <name type="scientific">Sphagnurus paluster</name>
    <dbReference type="NCBI Taxonomy" id="117069"/>
    <lineage>
        <taxon>Eukaryota</taxon>
        <taxon>Fungi</taxon>
        <taxon>Dikarya</taxon>
        <taxon>Basidiomycota</taxon>
        <taxon>Agaricomycotina</taxon>
        <taxon>Agaricomycetes</taxon>
        <taxon>Agaricomycetidae</taxon>
        <taxon>Agaricales</taxon>
        <taxon>Tricholomatineae</taxon>
        <taxon>Lyophyllaceae</taxon>
        <taxon>Sphagnurus</taxon>
    </lineage>
</organism>
<feature type="compositionally biased region" description="Low complexity" evidence="1">
    <location>
        <begin position="218"/>
        <end position="238"/>
    </location>
</feature>
<feature type="compositionally biased region" description="Low complexity" evidence="1">
    <location>
        <begin position="93"/>
        <end position="110"/>
    </location>
</feature>
<sequence length="438" mass="46762">MKGCLKSPMPSPGLECPRKHVDFGAEVSEEVHFADVWDRTPTEPARKLSYQDLLELKEIQRSLPRANQLADPLSGRPASHYLGNVPIRLVPLLPESSPSSQESSSASSPAVSPPATPTGLSTPAWSFPACRPKYNPPPSASWVPPHLAHLAPKQPIPQAPKPKFAFLPLLDTPPPSEASSPYTSLPSSRSPSPNRDSDLPSDSDTSHDPPTPSLTNASLDSSPPLSRSSSVSPEPSFLQLPPHGAEEYDDMGYSFREHSRFTLDSMRKIARARSSSPPRQSTTTAWQAFPDKKRNSSVSPQRTAPAAPPRAPAPKRNVMIINGIEIDLDDDEDDASPTPAPSSPPRPVSTPTPTTPPIAGHQSPPRNACGSPPVPTTPTRQSPGISNTPSPASVPLLSCSPPGRCTKTLCSPVRFQRDSKSAALAQQGYLRPVGYASP</sequence>
<feature type="compositionally biased region" description="Acidic residues" evidence="1">
    <location>
        <begin position="326"/>
        <end position="335"/>
    </location>
</feature>
<comment type="caution">
    <text evidence="2">The sequence shown here is derived from an EMBL/GenBank/DDBJ whole genome shotgun (WGS) entry which is preliminary data.</text>
</comment>
<reference evidence="2" key="2">
    <citation type="submission" date="2021-10" db="EMBL/GenBank/DDBJ databases">
        <title>Phylogenomics reveals ancestral predisposition of the termite-cultivated fungus Termitomyces towards a domesticated lifestyle.</title>
        <authorList>
            <person name="Auxier B."/>
            <person name="Grum-Grzhimaylo A."/>
            <person name="Cardenas M.E."/>
            <person name="Lodge J.D."/>
            <person name="Laessoe T."/>
            <person name="Pedersen O."/>
            <person name="Smith M.E."/>
            <person name="Kuyper T.W."/>
            <person name="Franco-Molano E.A."/>
            <person name="Baroni T.J."/>
            <person name="Aanen D.K."/>
        </authorList>
    </citation>
    <scope>NUCLEOTIDE SEQUENCE</scope>
    <source>
        <strain evidence="2">D49</strain>
    </source>
</reference>
<dbReference type="AlphaFoldDB" id="A0A9P7KN87"/>
<evidence type="ECO:0000256" key="1">
    <source>
        <dbReference type="SAM" id="MobiDB-lite"/>
    </source>
</evidence>
<gene>
    <name evidence="2" type="ORF">H0H81_001182</name>
</gene>
<dbReference type="EMBL" id="JABCKI010000060">
    <property type="protein sequence ID" value="KAG5653311.1"/>
    <property type="molecule type" value="Genomic_DNA"/>
</dbReference>
<protein>
    <submittedName>
        <fullName evidence="2">Uncharacterized protein</fullName>
    </submittedName>
</protein>
<proteinExistence type="predicted"/>
<feature type="compositionally biased region" description="Polar residues" evidence="1">
    <location>
        <begin position="377"/>
        <end position="391"/>
    </location>
</feature>
<feature type="region of interest" description="Disordered" evidence="1">
    <location>
        <begin position="93"/>
        <end position="251"/>
    </location>
</feature>
<reference evidence="2" key="1">
    <citation type="submission" date="2021-02" db="EMBL/GenBank/DDBJ databases">
        <authorList>
            <person name="Nieuwenhuis M."/>
            <person name="Van De Peppel L.J.J."/>
        </authorList>
    </citation>
    <scope>NUCLEOTIDE SEQUENCE</scope>
    <source>
        <strain evidence="2">D49</strain>
    </source>
</reference>
<feature type="compositionally biased region" description="Pro residues" evidence="1">
    <location>
        <begin position="338"/>
        <end position="356"/>
    </location>
</feature>
<evidence type="ECO:0000313" key="2">
    <source>
        <dbReference type="EMBL" id="KAG5653311.1"/>
    </source>
</evidence>
<feature type="compositionally biased region" description="Low complexity" evidence="1">
    <location>
        <begin position="272"/>
        <end position="285"/>
    </location>
</feature>
<dbReference type="Proteomes" id="UP000717328">
    <property type="component" value="Unassembled WGS sequence"/>
</dbReference>
<accession>A0A9P7KN87</accession>
<name>A0A9P7KN87_9AGAR</name>
<feature type="region of interest" description="Disordered" evidence="1">
    <location>
        <begin position="266"/>
        <end position="401"/>
    </location>
</feature>
<dbReference type="OrthoDB" id="2802795at2759"/>
<evidence type="ECO:0000313" key="3">
    <source>
        <dbReference type="Proteomes" id="UP000717328"/>
    </source>
</evidence>